<sequence length="49" mass="5382">MWAGWFHPKKEKYISLDFSFSGMAFSLSPNLSPTGGEALKPSSSFSLLV</sequence>
<evidence type="ECO:0000313" key="1">
    <source>
        <dbReference type="EMBL" id="AUB41136.1"/>
    </source>
</evidence>
<keyword evidence="2" id="KW-1185">Reference proteome</keyword>
<dbReference type="AlphaFoldDB" id="A0A2K8T0B2"/>
<reference evidence="1 2" key="1">
    <citation type="submission" date="2017-11" db="EMBL/GenBank/DDBJ databases">
        <title>Complete genome of a free-living desiccation-tolerant cyanobacterium and its photosynthetic adaptation to extreme terrestrial habitat.</title>
        <authorList>
            <person name="Shang J."/>
        </authorList>
    </citation>
    <scope>NUCLEOTIDE SEQUENCE [LARGE SCALE GENOMIC DNA]</scope>
    <source>
        <strain evidence="1 2">CCNUN1</strain>
    </source>
</reference>
<gene>
    <name evidence="1" type="ORF">COO91_07181</name>
</gene>
<dbReference type="Proteomes" id="UP000232003">
    <property type="component" value="Chromosome"/>
</dbReference>
<proteinExistence type="predicted"/>
<organism evidence="1 2">
    <name type="scientific">Nostoc flagelliforme CCNUN1</name>
    <dbReference type="NCBI Taxonomy" id="2038116"/>
    <lineage>
        <taxon>Bacteria</taxon>
        <taxon>Bacillati</taxon>
        <taxon>Cyanobacteriota</taxon>
        <taxon>Cyanophyceae</taxon>
        <taxon>Nostocales</taxon>
        <taxon>Nostocaceae</taxon>
        <taxon>Nostoc</taxon>
    </lineage>
</organism>
<name>A0A2K8T0B2_9NOSO</name>
<dbReference type="EMBL" id="CP024785">
    <property type="protein sequence ID" value="AUB41136.1"/>
    <property type="molecule type" value="Genomic_DNA"/>
</dbReference>
<dbReference type="KEGG" id="nfl:COO91_07181"/>
<evidence type="ECO:0000313" key="2">
    <source>
        <dbReference type="Proteomes" id="UP000232003"/>
    </source>
</evidence>
<protein>
    <submittedName>
        <fullName evidence="1">Uncharacterized protein</fullName>
    </submittedName>
</protein>
<accession>A0A2K8T0B2</accession>